<evidence type="ECO:0000256" key="1">
    <source>
        <dbReference type="SAM" id="Phobius"/>
    </source>
</evidence>
<keyword evidence="1" id="KW-1133">Transmembrane helix</keyword>
<feature type="chain" id="PRO_5015558130" description="DoxX-like protein" evidence="2">
    <location>
        <begin position="23"/>
        <end position="113"/>
    </location>
</feature>
<dbReference type="AlphaFoldDB" id="A0A2T6K571"/>
<keyword evidence="2" id="KW-0732">Signal</keyword>
<keyword evidence="4" id="KW-1185">Reference proteome</keyword>
<dbReference type="EMBL" id="QBUD01000025">
    <property type="protein sequence ID" value="PUB09780.1"/>
    <property type="molecule type" value="Genomic_DNA"/>
</dbReference>
<organism evidence="3 4">
    <name type="scientific">Yoonia sediminilitoris</name>
    <dbReference type="NCBI Taxonomy" id="1286148"/>
    <lineage>
        <taxon>Bacteria</taxon>
        <taxon>Pseudomonadati</taxon>
        <taxon>Pseudomonadota</taxon>
        <taxon>Alphaproteobacteria</taxon>
        <taxon>Rhodobacterales</taxon>
        <taxon>Paracoccaceae</taxon>
        <taxon>Yoonia</taxon>
    </lineage>
</organism>
<evidence type="ECO:0008006" key="5">
    <source>
        <dbReference type="Google" id="ProtNLM"/>
    </source>
</evidence>
<sequence>MPKFVFLSALIAVSLISIAAGAAKVMRTPQEVEFFMQAGLGIIPLIILGVIQSAGGVIAFLPKFRFAGLSLVTLGFFLSVVVIALTGNIAFAAISMLPVLLSGGLALRERNRA</sequence>
<comment type="caution">
    <text evidence="3">The sequence shown here is derived from an EMBL/GenBank/DDBJ whole genome shotgun (WGS) entry which is preliminary data.</text>
</comment>
<gene>
    <name evidence="3" type="ORF">C8N45_1251</name>
</gene>
<evidence type="ECO:0000313" key="3">
    <source>
        <dbReference type="EMBL" id="PUB09780.1"/>
    </source>
</evidence>
<accession>A0A2T6K571</accession>
<protein>
    <recommendedName>
        <fullName evidence="5">DoxX-like protein</fullName>
    </recommendedName>
</protein>
<proteinExistence type="predicted"/>
<feature type="transmembrane region" description="Helical" evidence="1">
    <location>
        <begin position="35"/>
        <end position="59"/>
    </location>
</feature>
<evidence type="ECO:0000256" key="2">
    <source>
        <dbReference type="SAM" id="SignalP"/>
    </source>
</evidence>
<name>A0A2T6K571_9RHOB</name>
<dbReference type="Proteomes" id="UP000244523">
    <property type="component" value="Unassembled WGS sequence"/>
</dbReference>
<dbReference type="RefSeq" id="WP_108389049.1">
    <property type="nucleotide sequence ID" value="NZ_QBUD01000025.1"/>
</dbReference>
<reference evidence="3 4" key="1">
    <citation type="submission" date="2018-04" db="EMBL/GenBank/DDBJ databases">
        <title>Genomic Encyclopedia of Archaeal and Bacterial Type Strains, Phase II (KMG-II): from individual species to whole genera.</title>
        <authorList>
            <person name="Goeker M."/>
        </authorList>
    </citation>
    <scope>NUCLEOTIDE SEQUENCE [LARGE SCALE GENOMIC DNA]</scope>
    <source>
        <strain evidence="3 4">DSM 29955</strain>
    </source>
</reference>
<keyword evidence="1" id="KW-0472">Membrane</keyword>
<keyword evidence="1" id="KW-0812">Transmembrane</keyword>
<feature type="signal peptide" evidence="2">
    <location>
        <begin position="1"/>
        <end position="22"/>
    </location>
</feature>
<feature type="transmembrane region" description="Helical" evidence="1">
    <location>
        <begin position="89"/>
        <end position="107"/>
    </location>
</feature>
<evidence type="ECO:0000313" key="4">
    <source>
        <dbReference type="Proteomes" id="UP000244523"/>
    </source>
</evidence>